<dbReference type="PROSITE" id="PS00430">
    <property type="entry name" value="TONB_DEPENDENT_REC_1"/>
    <property type="match status" value="1"/>
</dbReference>
<keyword evidence="11 12" id="KW-0998">Cell outer membrane</keyword>
<evidence type="ECO:0000256" key="13">
    <source>
        <dbReference type="PROSITE-ProRule" id="PRU10143"/>
    </source>
</evidence>
<comment type="similarity">
    <text evidence="12 15">Belongs to the TonB-dependent receptor family.</text>
</comment>
<keyword evidence="20" id="KW-1185">Reference proteome</keyword>
<keyword evidence="19" id="KW-0675">Receptor</keyword>
<evidence type="ECO:0000256" key="7">
    <source>
        <dbReference type="ARBA" id="ARBA00023004"/>
    </source>
</evidence>
<evidence type="ECO:0000256" key="12">
    <source>
        <dbReference type="PROSITE-ProRule" id="PRU01360"/>
    </source>
</evidence>
<evidence type="ECO:0000256" key="1">
    <source>
        <dbReference type="ARBA" id="ARBA00004571"/>
    </source>
</evidence>
<dbReference type="PROSITE" id="PS52016">
    <property type="entry name" value="TONB_DEPENDENT_REC_3"/>
    <property type="match status" value="1"/>
</dbReference>
<evidence type="ECO:0000256" key="10">
    <source>
        <dbReference type="ARBA" id="ARBA00023136"/>
    </source>
</evidence>
<sequence length="780" mass="84901">MKLYTPHAVRLALVSATALTAGLAVHAQDTSTTEQADDQRRFNTVTVTAQRREENLVDVPVSVSAFDGDLLADLGVADLTEIAKISPNVTLEVSRGTNTTLSAFIRGVGQQDPVAGFESGVGIYVDDVYLNRPQGGVLDVYDVERVEVLRGPQGTLYGRNTIGGAVKYITRGLSDEPTYEVNLRAGSYGQLDGIVTTSLPVNDSFRVGAAVASLNRDGFGENLFTGEENYNKKLFGARVSAELDVSDTFQLRAAADYSLDKSNARQGHRLIPDQYPSFDYPVLGNVFDTRAGLDVIPQRVEAYGGSLVAELELNPNWTVKNILAYREDESTSPIDFDSLPEADLDVPAIYENDQFSEELQFLYSGDRLNGLVGFYYLDANASTVFDVALFTTGDLLNLSGLNAQTFGDVNTNTWSLFGDFTYDLTDQWSVSLGARYTEDTRKSQVLRRTYIGGFSEFFGGNPLLIATTSDFNGEADFDDFSPRVSVSYKPTPDTNIYATYSQGFKGGSFDPRGQTTAAPDINQDGSVSDDEIFTFMQFDPEEVDSYEIGYKASQLGGAVNYSLAAFYSDYKDVQVPGSIGVDTDGDGVSDSFSGVTTNAGAATIWGVEFEGTATVAEDLAKPGDLLNLGWSVGYLDAQYDEFIDAFGNDVSDQRVIQNTPDWTANGRVSYDTPFAGGNLLLNTQLSYRGDSSQFEVPNAYLDQEAFTLWDASVRWETADGRWGFQLTGKNLTDEEYIVAGYNFVTVNNNGTVTPTLGLEGTLTAFYGDPRTVTAGIDYKF</sequence>
<dbReference type="InterPro" id="IPR039426">
    <property type="entry name" value="TonB-dep_rcpt-like"/>
</dbReference>
<gene>
    <name evidence="19" type="ORF">GCM10011503_31900</name>
</gene>
<protein>
    <submittedName>
        <fullName evidence="19">TonB-dependent receptor</fullName>
    </submittedName>
</protein>
<keyword evidence="5 12" id="KW-0812">Transmembrane</keyword>
<evidence type="ECO:0000256" key="16">
    <source>
        <dbReference type="SAM" id="SignalP"/>
    </source>
</evidence>
<dbReference type="InterPro" id="IPR000531">
    <property type="entry name" value="Beta-barrel_TonB"/>
</dbReference>
<evidence type="ECO:0000256" key="8">
    <source>
        <dbReference type="ARBA" id="ARBA00023065"/>
    </source>
</evidence>
<feature type="domain" description="TonB-dependent receptor plug" evidence="18">
    <location>
        <begin position="57"/>
        <end position="165"/>
    </location>
</feature>
<dbReference type="InterPro" id="IPR010916">
    <property type="entry name" value="TonB_box_CS"/>
</dbReference>
<keyword evidence="3 12" id="KW-1134">Transmembrane beta strand</keyword>
<evidence type="ECO:0000313" key="19">
    <source>
        <dbReference type="EMBL" id="GGB80747.1"/>
    </source>
</evidence>
<keyword evidence="6 16" id="KW-0732">Signal</keyword>
<evidence type="ECO:0000313" key="20">
    <source>
        <dbReference type="Proteomes" id="UP000628854"/>
    </source>
</evidence>
<proteinExistence type="inferred from homology"/>
<name>A0ABQ1K0T8_9PROT</name>
<dbReference type="CDD" id="cd01347">
    <property type="entry name" value="ligand_gated_channel"/>
    <property type="match status" value="1"/>
</dbReference>
<dbReference type="PROSITE" id="PS00018">
    <property type="entry name" value="EF_HAND_1"/>
    <property type="match status" value="1"/>
</dbReference>
<dbReference type="PANTHER" id="PTHR32552:SF81">
    <property type="entry name" value="TONB-DEPENDENT OUTER MEMBRANE RECEPTOR"/>
    <property type="match status" value="1"/>
</dbReference>
<dbReference type="PROSITE" id="PS01156">
    <property type="entry name" value="TONB_DEPENDENT_REC_2"/>
    <property type="match status" value="1"/>
</dbReference>
<evidence type="ECO:0000256" key="15">
    <source>
        <dbReference type="RuleBase" id="RU003357"/>
    </source>
</evidence>
<keyword evidence="8" id="KW-0406">Ion transport</keyword>
<comment type="caution">
    <text evidence="19">The sequence shown here is derived from an EMBL/GenBank/DDBJ whole genome shotgun (WGS) entry which is preliminary data.</text>
</comment>
<keyword evidence="4" id="KW-0410">Iron transport</keyword>
<evidence type="ECO:0000259" key="17">
    <source>
        <dbReference type="Pfam" id="PF00593"/>
    </source>
</evidence>
<comment type="subcellular location">
    <subcellularLocation>
        <location evidence="1 12">Cell outer membrane</location>
        <topology evidence="1 12">Multi-pass membrane protein</topology>
    </subcellularLocation>
</comment>
<feature type="domain" description="TonB-dependent receptor-like beta-barrel" evidence="17">
    <location>
        <begin position="262"/>
        <end position="731"/>
    </location>
</feature>
<evidence type="ECO:0000256" key="5">
    <source>
        <dbReference type="ARBA" id="ARBA00022692"/>
    </source>
</evidence>
<dbReference type="Proteomes" id="UP000628854">
    <property type="component" value="Unassembled WGS sequence"/>
</dbReference>
<dbReference type="Pfam" id="PF00593">
    <property type="entry name" value="TonB_dep_Rec_b-barrel"/>
    <property type="match status" value="1"/>
</dbReference>
<feature type="short sequence motif" description="TonB C-terminal box" evidence="14">
    <location>
        <begin position="763"/>
        <end position="780"/>
    </location>
</feature>
<evidence type="ECO:0000256" key="11">
    <source>
        <dbReference type="ARBA" id="ARBA00023237"/>
    </source>
</evidence>
<dbReference type="Gene3D" id="2.40.170.20">
    <property type="entry name" value="TonB-dependent receptor, beta-barrel domain"/>
    <property type="match status" value="1"/>
</dbReference>
<dbReference type="PANTHER" id="PTHR32552">
    <property type="entry name" value="FERRICHROME IRON RECEPTOR-RELATED"/>
    <property type="match status" value="1"/>
</dbReference>
<dbReference type="EMBL" id="BMKF01000003">
    <property type="protein sequence ID" value="GGB80747.1"/>
    <property type="molecule type" value="Genomic_DNA"/>
</dbReference>
<evidence type="ECO:0000256" key="9">
    <source>
        <dbReference type="ARBA" id="ARBA00023077"/>
    </source>
</evidence>
<dbReference type="RefSeq" id="WP_084394844.1">
    <property type="nucleotide sequence ID" value="NZ_BMKF01000003.1"/>
</dbReference>
<accession>A0ABQ1K0T8</accession>
<keyword evidence="2 12" id="KW-0813">Transport</keyword>
<keyword evidence="7" id="KW-0408">Iron</keyword>
<evidence type="ECO:0000256" key="2">
    <source>
        <dbReference type="ARBA" id="ARBA00022448"/>
    </source>
</evidence>
<dbReference type="SUPFAM" id="SSF56935">
    <property type="entry name" value="Porins"/>
    <property type="match status" value="1"/>
</dbReference>
<evidence type="ECO:0000256" key="6">
    <source>
        <dbReference type="ARBA" id="ARBA00022729"/>
    </source>
</evidence>
<feature type="signal peptide" evidence="16">
    <location>
        <begin position="1"/>
        <end position="27"/>
    </location>
</feature>
<dbReference type="Pfam" id="PF07715">
    <property type="entry name" value="Plug"/>
    <property type="match status" value="1"/>
</dbReference>
<reference evidence="20" key="1">
    <citation type="journal article" date="2019" name="Int. J. Syst. Evol. Microbiol.">
        <title>The Global Catalogue of Microorganisms (GCM) 10K type strain sequencing project: providing services to taxonomists for standard genome sequencing and annotation.</title>
        <authorList>
            <consortium name="The Broad Institute Genomics Platform"/>
            <consortium name="The Broad Institute Genome Sequencing Center for Infectious Disease"/>
            <person name="Wu L."/>
            <person name="Ma J."/>
        </authorList>
    </citation>
    <scope>NUCLEOTIDE SEQUENCE [LARGE SCALE GENOMIC DNA]</scope>
    <source>
        <strain evidence="20">CGMCC 1.15928</strain>
    </source>
</reference>
<dbReference type="InterPro" id="IPR010917">
    <property type="entry name" value="TonB_rcpt_CS"/>
</dbReference>
<dbReference type="InterPro" id="IPR018247">
    <property type="entry name" value="EF_Hand_1_Ca_BS"/>
</dbReference>
<dbReference type="InterPro" id="IPR012910">
    <property type="entry name" value="Plug_dom"/>
</dbReference>
<feature type="chain" id="PRO_5046140498" evidence="16">
    <location>
        <begin position="28"/>
        <end position="780"/>
    </location>
</feature>
<dbReference type="InterPro" id="IPR036942">
    <property type="entry name" value="Beta-barrel_TonB_sf"/>
</dbReference>
<keyword evidence="9 13" id="KW-0798">TonB box</keyword>
<evidence type="ECO:0000256" key="3">
    <source>
        <dbReference type="ARBA" id="ARBA00022452"/>
    </source>
</evidence>
<organism evidence="19 20">
    <name type="scientific">Henriciella pelagia</name>
    <dbReference type="NCBI Taxonomy" id="1977912"/>
    <lineage>
        <taxon>Bacteria</taxon>
        <taxon>Pseudomonadati</taxon>
        <taxon>Pseudomonadota</taxon>
        <taxon>Alphaproteobacteria</taxon>
        <taxon>Hyphomonadales</taxon>
        <taxon>Hyphomonadaceae</taxon>
        <taxon>Henriciella</taxon>
    </lineage>
</organism>
<evidence type="ECO:0000259" key="18">
    <source>
        <dbReference type="Pfam" id="PF07715"/>
    </source>
</evidence>
<evidence type="ECO:0000256" key="4">
    <source>
        <dbReference type="ARBA" id="ARBA00022496"/>
    </source>
</evidence>
<keyword evidence="10 12" id="KW-0472">Membrane</keyword>
<evidence type="ECO:0000256" key="14">
    <source>
        <dbReference type="PROSITE-ProRule" id="PRU10144"/>
    </source>
</evidence>
<feature type="short sequence motif" description="TonB box" evidence="13">
    <location>
        <begin position="44"/>
        <end position="50"/>
    </location>
</feature>